<dbReference type="GO" id="GO:0005739">
    <property type="term" value="C:mitochondrion"/>
    <property type="evidence" value="ECO:0007669"/>
    <property type="project" value="TreeGrafter"/>
</dbReference>
<evidence type="ECO:0000256" key="1">
    <source>
        <dbReference type="ARBA" id="ARBA00004496"/>
    </source>
</evidence>
<evidence type="ECO:0000256" key="8">
    <source>
        <dbReference type="ARBA" id="ARBA00023146"/>
    </source>
</evidence>
<dbReference type="InterPro" id="IPR033728">
    <property type="entry name" value="ThrRS_core"/>
</dbReference>
<evidence type="ECO:0000256" key="9">
    <source>
        <dbReference type="ARBA" id="ARBA00031900"/>
    </source>
</evidence>
<comment type="caution">
    <text evidence="14">The sequence shown here is derived from an EMBL/GenBank/DDBJ whole genome shotgun (WGS) entry which is preliminary data.</text>
</comment>
<keyword evidence="4 14" id="KW-0436">Ligase</keyword>
<comment type="similarity">
    <text evidence="2">Belongs to the class-II aminoacyl-tRNA synthetase family.</text>
</comment>
<organism evidence="14 15">
    <name type="scientific">Babesia duncani</name>
    <dbReference type="NCBI Taxonomy" id="323732"/>
    <lineage>
        <taxon>Eukaryota</taxon>
        <taxon>Sar</taxon>
        <taxon>Alveolata</taxon>
        <taxon>Apicomplexa</taxon>
        <taxon>Aconoidasida</taxon>
        <taxon>Piroplasmida</taxon>
        <taxon>Babesiidae</taxon>
        <taxon>Babesia</taxon>
    </lineage>
</organism>
<dbReference type="KEGG" id="bdw:94336425"/>
<keyword evidence="15" id="KW-1185">Reference proteome</keyword>
<dbReference type="InterPro" id="IPR004095">
    <property type="entry name" value="TGS"/>
</dbReference>
<dbReference type="InterPro" id="IPR006195">
    <property type="entry name" value="aa-tRNA-synth_II"/>
</dbReference>
<dbReference type="PRINTS" id="PR01047">
    <property type="entry name" value="TRNASYNTHTHR"/>
</dbReference>
<keyword evidence="5" id="KW-0547">Nucleotide-binding</keyword>
<dbReference type="GeneID" id="94336425"/>
<feature type="compositionally biased region" description="Polar residues" evidence="11">
    <location>
        <begin position="651"/>
        <end position="683"/>
    </location>
</feature>
<dbReference type="PANTHER" id="PTHR11451:SF46">
    <property type="entry name" value="THREONINE--TRNA LIGASE"/>
    <property type="match status" value="1"/>
</dbReference>
<dbReference type="CDD" id="cd00771">
    <property type="entry name" value="ThrRS_core"/>
    <property type="match status" value="1"/>
</dbReference>
<accession>A0AAD9PL78</accession>
<keyword evidence="7" id="KW-0648">Protein biosynthesis</keyword>
<dbReference type="InterPro" id="IPR012947">
    <property type="entry name" value="tRNA_SAD"/>
</dbReference>
<dbReference type="EMBL" id="JALLKP010000002">
    <property type="protein sequence ID" value="KAK2196878.1"/>
    <property type="molecule type" value="Genomic_DNA"/>
</dbReference>
<protein>
    <recommendedName>
        <fullName evidence="3">threonine--tRNA ligase</fullName>
        <ecNumber evidence="3">6.1.1.3</ecNumber>
    </recommendedName>
    <alternativeName>
        <fullName evidence="9">Threonyl-tRNA synthetase</fullName>
    </alternativeName>
</protein>
<dbReference type="FunFam" id="3.30.980.10:FF:000005">
    <property type="entry name" value="Threonyl-tRNA synthetase, mitochondrial"/>
    <property type="match status" value="1"/>
</dbReference>
<dbReference type="Gene3D" id="3.40.50.800">
    <property type="entry name" value="Anticodon-binding domain"/>
    <property type="match status" value="1"/>
</dbReference>
<keyword evidence="8" id="KW-0030">Aminoacyl-tRNA synthetase</keyword>
<dbReference type="GO" id="GO:0006435">
    <property type="term" value="P:threonyl-tRNA aminoacylation"/>
    <property type="evidence" value="ECO:0007669"/>
    <property type="project" value="InterPro"/>
</dbReference>
<dbReference type="Pfam" id="PF03129">
    <property type="entry name" value="HGTP_anticodon"/>
    <property type="match status" value="1"/>
</dbReference>
<dbReference type="NCBIfam" id="TIGR00418">
    <property type="entry name" value="thrS"/>
    <property type="match status" value="1"/>
</dbReference>
<dbReference type="SMART" id="SM00863">
    <property type="entry name" value="tRNA_SAD"/>
    <property type="match status" value="1"/>
</dbReference>
<evidence type="ECO:0000256" key="7">
    <source>
        <dbReference type="ARBA" id="ARBA00022917"/>
    </source>
</evidence>
<evidence type="ECO:0000256" key="4">
    <source>
        <dbReference type="ARBA" id="ARBA00022598"/>
    </source>
</evidence>
<dbReference type="PANTHER" id="PTHR11451">
    <property type="entry name" value="THREONINE-TRNA LIGASE"/>
    <property type="match status" value="1"/>
</dbReference>
<evidence type="ECO:0000256" key="10">
    <source>
        <dbReference type="ARBA" id="ARBA00049515"/>
    </source>
</evidence>
<evidence type="ECO:0000259" key="12">
    <source>
        <dbReference type="PROSITE" id="PS50862"/>
    </source>
</evidence>
<dbReference type="PROSITE" id="PS50862">
    <property type="entry name" value="AA_TRNA_LIGASE_II"/>
    <property type="match status" value="1"/>
</dbReference>
<evidence type="ECO:0000256" key="6">
    <source>
        <dbReference type="ARBA" id="ARBA00022840"/>
    </source>
</evidence>
<dbReference type="SUPFAM" id="SSF55186">
    <property type="entry name" value="ThrRS/AlaRS common domain"/>
    <property type="match status" value="1"/>
</dbReference>
<dbReference type="Pfam" id="PF07973">
    <property type="entry name" value="tRNA_SAD"/>
    <property type="match status" value="1"/>
</dbReference>
<dbReference type="GO" id="GO:0004829">
    <property type="term" value="F:threonine-tRNA ligase activity"/>
    <property type="evidence" value="ECO:0007669"/>
    <property type="project" value="UniProtKB-EC"/>
</dbReference>
<dbReference type="EC" id="6.1.1.3" evidence="3"/>
<dbReference type="CDD" id="cd01667">
    <property type="entry name" value="TGS_ThrRS"/>
    <property type="match status" value="1"/>
</dbReference>
<evidence type="ECO:0000259" key="13">
    <source>
        <dbReference type="PROSITE" id="PS51880"/>
    </source>
</evidence>
<dbReference type="InterPro" id="IPR036621">
    <property type="entry name" value="Anticodon-bd_dom_sf"/>
</dbReference>
<evidence type="ECO:0000256" key="2">
    <source>
        <dbReference type="ARBA" id="ARBA00008226"/>
    </source>
</evidence>
<gene>
    <name evidence="14" type="ORF">BdWA1_002127</name>
</gene>
<evidence type="ECO:0000313" key="15">
    <source>
        <dbReference type="Proteomes" id="UP001214638"/>
    </source>
</evidence>
<feature type="domain" description="Aminoacyl-transfer RNA synthetases class-II family profile" evidence="12">
    <location>
        <begin position="416"/>
        <end position="721"/>
    </location>
</feature>
<evidence type="ECO:0000256" key="5">
    <source>
        <dbReference type="ARBA" id="ARBA00022741"/>
    </source>
</evidence>
<dbReference type="InterPro" id="IPR002314">
    <property type="entry name" value="aa-tRNA-synt_IIb"/>
</dbReference>
<evidence type="ECO:0000256" key="3">
    <source>
        <dbReference type="ARBA" id="ARBA00013163"/>
    </source>
</evidence>
<dbReference type="GO" id="GO:0005524">
    <property type="term" value="F:ATP binding"/>
    <property type="evidence" value="ECO:0007669"/>
    <property type="project" value="UniProtKB-KW"/>
</dbReference>
<evidence type="ECO:0000256" key="11">
    <source>
        <dbReference type="SAM" id="MobiDB-lite"/>
    </source>
</evidence>
<comment type="catalytic activity">
    <reaction evidence="10">
        <text>tRNA(Thr) + L-threonine + ATP = L-threonyl-tRNA(Thr) + AMP + diphosphate + H(+)</text>
        <dbReference type="Rhea" id="RHEA:24624"/>
        <dbReference type="Rhea" id="RHEA-COMP:9670"/>
        <dbReference type="Rhea" id="RHEA-COMP:9704"/>
        <dbReference type="ChEBI" id="CHEBI:15378"/>
        <dbReference type="ChEBI" id="CHEBI:30616"/>
        <dbReference type="ChEBI" id="CHEBI:33019"/>
        <dbReference type="ChEBI" id="CHEBI:57926"/>
        <dbReference type="ChEBI" id="CHEBI:78442"/>
        <dbReference type="ChEBI" id="CHEBI:78534"/>
        <dbReference type="ChEBI" id="CHEBI:456215"/>
        <dbReference type="EC" id="6.1.1.3"/>
    </reaction>
</comment>
<dbReference type="InterPro" id="IPR012675">
    <property type="entry name" value="Beta-grasp_dom_sf"/>
</dbReference>
<keyword evidence="6" id="KW-0067">ATP-binding</keyword>
<comment type="subcellular location">
    <subcellularLocation>
        <location evidence="1">Cytoplasm</location>
    </subcellularLocation>
</comment>
<dbReference type="Gene3D" id="3.30.980.10">
    <property type="entry name" value="Threonyl-trna Synthetase, Chain A, domain 2"/>
    <property type="match status" value="1"/>
</dbReference>
<dbReference type="InterPro" id="IPR004154">
    <property type="entry name" value="Anticodon-bd"/>
</dbReference>
<dbReference type="HAMAP" id="MF_00184">
    <property type="entry name" value="Thr_tRNA_synth"/>
    <property type="match status" value="1"/>
</dbReference>
<feature type="domain" description="TGS" evidence="13">
    <location>
        <begin position="115"/>
        <end position="210"/>
    </location>
</feature>
<dbReference type="Gene3D" id="3.10.20.30">
    <property type="match status" value="1"/>
</dbReference>
<proteinExistence type="inferred from homology"/>
<dbReference type="SUPFAM" id="SSF55681">
    <property type="entry name" value="Class II aaRS and biotin synthetases"/>
    <property type="match status" value="1"/>
</dbReference>
<dbReference type="InterPro" id="IPR045864">
    <property type="entry name" value="aa-tRNA-synth_II/BPL/LPL"/>
</dbReference>
<dbReference type="AlphaFoldDB" id="A0AAD9PL78"/>
<dbReference type="RefSeq" id="XP_067803720.1">
    <property type="nucleotide sequence ID" value="XM_067947156.1"/>
</dbReference>
<dbReference type="InterPro" id="IPR002320">
    <property type="entry name" value="Thr-tRNA-ligase_IIa"/>
</dbReference>
<evidence type="ECO:0000313" key="14">
    <source>
        <dbReference type="EMBL" id="KAK2196878.1"/>
    </source>
</evidence>
<dbReference type="SUPFAM" id="SSF52954">
    <property type="entry name" value="Class II aaRS ABD-related"/>
    <property type="match status" value="1"/>
</dbReference>
<feature type="region of interest" description="Disordered" evidence="11">
    <location>
        <begin position="649"/>
        <end position="683"/>
    </location>
</feature>
<dbReference type="Proteomes" id="UP001214638">
    <property type="component" value="Unassembled WGS sequence"/>
</dbReference>
<reference evidence="14" key="1">
    <citation type="journal article" date="2023" name="Nat. Microbiol.">
        <title>Babesia duncani multi-omics identifies virulence factors and drug targets.</title>
        <authorList>
            <person name="Singh P."/>
            <person name="Lonardi S."/>
            <person name="Liang Q."/>
            <person name="Vydyam P."/>
            <person name="Khabirova E."/>
            <person name="Fang T."/>
            <person name="Gihaz S."/>
            <person name="Thekkiniath J."/>
            <person name="Munshi M."/>
            <person name="Abel S."/>
            <person name="Ciampossin L."/>
            <person name="Batugedara G."/>
            <person name="Gupta M."/>
            <person name="Lu X.M."/>
            <person name="Lenz T."/>
            <person name="Chakravarty S."/>
            <person name="Cornillot E."/>
            <person name="Hu Y."/>
            <person name="Ma W."/>
            <person name="Gonzalez L.M."/>
            <person name="Sanchez S."/>
            <person name="Estrada K."/>
            <person name="Sanchez-Flores A."/>
            <person name="Montero E."/>
            <person name="Harb O.S."/>
            <person name="Le Roch K.G."/>
            <person name="Mamoun C.B."/>
        </authorList>
    </citation>
    <scope>NUCLEOTIDE SEQUENCE</scope>
    <source>
        <strain evidence="14">WA1</strain>
    </source>
</reference>
<dbReference type="Pfam" id="PF00587">
    <property type="entry name" value="tRNA-synt_2b"/>
    <property type="match status" value="1"/>
</dbReference>
<dbReference type="InterPro" id="IPR018163">
    <property type="entry name" value="Thr/Ala-tRNA-synth_IIc_edit"/>
</dbReference>
<sequence length="831" mass="95185">MLPNVLSTRRFIGHLGSRCFTRNIAAFTKNLCHKIPSGDSPKGYQFRQEAITTDSKSMVPQGSVNSSECTPQLIVGDPKCFSLCKNPPFIKDRLALFEKLYEQQQQRVKELQDAEAVEIQVKLELPDSGASTIVRAQAHWTTPRDIAEGISKDFASKVIVAEVFAEDKTLEHFVDIDEAGGEGTHGESDGWALWDLSRPLEGACRLRFLDFDSENGKRVFWHSSAHMLGSALETLFGGYVTIGPPTKEGFFYDVYLGENTLVPEDMQEIAKHMRQLAKKKHLFQRLVCTREQAMELMKYNPFKLELIRKKVLPGHKTVCYRCGDFVDLCCGPHIYSTGVVHPDGMEVTKFSACYWLAKSDLDVLQRVYAISFPTKEQLQEHQRIVREAKLRDHRVVGTDLGLFYFDATHSPGSCFWFPRGARIYNRLQEFMRENYRLRGYNEIVTPNIFACDLWKRSGHYDNYRENMYMFTVDDHEWGMKAMNCPGHCLMFKQMNLSYRQLPLRLADFGVLHRNELAGSLTGLTRVRRFQQDDAHIFCTPEQVFPEVRDMLHFVKEVYQLFGFDYFFKLSTKPEKALGTAEVWARAEDALRTALETTGNEWVLNPGDGAFYGPKIDIVLYDSLKRQHQCGTIQLDFNLPERFNLEYRDSTDSTLEGSPHINDSSKPQLEASETTQDPVGSTCNTTGIRRGFARPIIIHRALFGSLERFIAIVLEHFAGKLPFWLSPTQLAILPLADRHADYCHKLCRRMMLRGIWAEVDASNNTINKKVKSAQGQRYCYMAVVGDREVETETVTLRPLDSQTQDVMTIQQLEEKLCKEAVSYKNHMTIFKL</sequence>
<dbReference type="Gene3D" id="3.30.930.10">
    <property type="entry name" value="Bira Bifunctional Protein, Domain 2"/>
    <property type="match status" value="1"/>
</dbReference>
<dbReference type="CDD" id="cd00860">
    <property type="entry name" value="ThrRS_anticodon"/>
    <property type="match status" value="1"/>
</dbReference>
<dbReference type="InterPro" id="IPR047246">
    <property type="entry name" value="ThrRS_anticodon"/>
</dbReference>
<name>A0AAD9PL78_9APIC</name>
<dbReference type="PROSITE" id="PS51880">
    <property type="entry name" value="TGS"/>
    <property type="match status" value="1"/>
</dbReference>